<feature type="transmembrane region" description="Helical" evidence="1">
    <location>
        <begin position="94"/>
        <end position="115"/>
    </location>
</feature>
<feature type="transmembrane region" description="Helical" evidence="1">
    <location>
        <begin position="368"/>
        <end position="388"/>
    </location>
</feature>
<feature type="transmembrane region" description="Helical" evidence="1">
    <location>
        <begin position="157"/>
        <end position="181"/>
    </location>
</feature>
<accession>A0ABU3A585</accession>
<comment type="caution">
    <text evidence="3">The sequence shown here is derived from an EMBL/GenBank/DDBJ whole genome shotgun (WGS) entry which is preliminary data.</text>
</comment>
<keyword evidence="1" id="KW-1133">Transmembrane helix</keyword>
<reference evidence="3 4" key="1">
    <citation type="submission" date="2023-09" db="EMBL/GenBank/DDBJ databases">
        <authorList>
            <person name="Rey-Velasco X."/>
        </authorList>
    </citation>
    <scope>NUCLEOTIDE SEQUENCE [LARGE SCALE GENOMIC DNA]</scope>
    <source>
        <strain evidence="3 4">W431</strain>
    </source>
</reference>
<sequence length="402" mass="45481">MKNFSVSQDFRSYRLTNIDMLRGLVIIIMAIDHVRDFFMINMIQDPMSQPDIPASIYFTRWITHFCAPVFVFLAGTSVGLMATRKSKHDLAAFLVKRGIWLIFVEVVFISSLYTMSPFQGILQFGGSTLIALQVIWAIGASMIVLAGFQYLGAKTCLIIAAIILLGHNALDTIWPAGNLFSGTNPVWYGLHVQSSIKAGPLHIAFVYPLLSWIGVMLLGYGTAFIFEKKPETRDPILIKYGLIMILAFIALRLSGLYGDANSWKLSEIGLVATIFDFMNVTKYPPSLLFLLITLGPMAILCGYADRMTGWLKDTLVMFGRVPFAFYLAHYCLIRLYSFILGNIQGFDSSELLVFFFFFPKGYGVSLEWVYVIWALVIITLYPLCKWVAEIKAQRKDWWLSYL</sequence>
<dbReference type="RefSeq" id="WP_311584004.1">
    <property type="nucleotide sequence ID" value="NZ_JAVRIF010000010.1"/>
</dbReference>
<keyword evidence="4" id="KW-1185">Reference proteome</keyword>
<organism evidence="3 4">
    <name type="scientific">Thalassotalea castellviae</name>
    <dbReference type="NCBI Taxonomy" id="3075612"/>
    <lineage>
        <taxon>Bacteria</taxon>
        <taxon>Pseudomonadati</taxon>
        <taxon>Pseudomonadota</taxon>
        <taxon>Gammaproteobacteria</taxon>
        <taxon>Alteromonadales</taxon>
        <taxon>Colwelliaceae</taxon>
        <taxon>Thalassotalea</taxon>
    </lineage>
</organism>
<feature type="transmembrane region" description="Helical" evidence="1">
    <location>
        <begin position="286"/>
        <end position="303"/>
    </location>
</feature>
<evidence type="ECO:0000313" key="4">
    <source>
        <dbReference type="Proteomes" id="UP001266357"/>
    </source>
</evidence>
<feature type="transmembrane region" description="Helical" evidence="1">
    <location>
        <begin position="61"/>
        <end position="82"/>
    </location>
</feature>
<dbReference type="PANTHER" id="PTHR40407">
    <property type="entry name" value="MEMBRANE PROTEIN-LIKE PROTEIN"/>
    <property type="match status" value="1"/>
</dbReference>
<feature type="transmembrane region" description="Helical" evidence="1">
    <location>
        <begin position="121"/>
        <end position="145"/>
    </location>
</feature>
<keyword evidence="1" id="KW-0472">Membrane</keyword>
<feature type="transmembrane region" description="Helical" evidence="1">
    <location>
        <begin position="21"/>
        <end position="41"/>
    </location>
</feature>
<feature type="domain" description="Heparan-alpha-glucosaminide N-acetyltransferase catalytic" evidence="2">
    <location>
        <begin position="14"/>
        <end position="234"/>
    </location>
</feature>
<evidence type="ECO:0000259" key="2">
    <source>
        <dbReference type="Pfam" id="PF07786"/>
    </source>
</evidence>
<evidence type="ECO:0000313" key="3">
    <source>
        <dbReference type="EMBL" id="MDT0604985.1"/>
    </source>
</evidence>
<feature type="transmembrane region" description="Helical" evidence="1">
    <location>
        <begin position="323"/>
        <end position="343"/>
    </location>
</feature>
<dbReference type="PANTHER" id="PTHR40407:SF1">
    <property type="entry name" value="HEPARAN-ALPHA-GLUCOSAMINIDE N-ACETYLTRANSFERASE CATALYTIC DOMAIN-CONTAINING PROTEIN"/>
    <property type="match status" value="1"/>
</dbReference>
<gene>
    <name evidence="3" type="ORF">RM573_15385</name>
</gene>
<dbReference type="InterPro" id="IPR012429">
    <property type="entry name" value="HGSNAT_cat"/>
</dbReference>
<proteinExistence type="predicted"/>
<name>A0ABU3A585_9GAMM</name>
<protein>
    <submittedName>
        <fullName evidence="3">Heparan-alpha-glucosaminide N-acetyltransferase domain-containing protein</fullName>
    </submittedName>
</protein>
<dbReference type="Pfam" id="PF07786">
    <property type="entry name" value="HGSNAT_cat"/>
    <property type="match status" value="1"/>
</dbReference>
<evidence type="ECO:0000256" key="1">
    <source>
        <dbReference type="SAM" id="Phobius"/>
    </source>
</evidence>
<dbReference type="Proteomes" id="UP001266357">
    <property type="component" value="Unassembled WGS sequence"/>
</dbReference>
<feature type="transmembrane region" description="Helical" evidence="1">
    <location>
        <begin position="237"/>
        <end position="257"/>
    </location>
</feature>
<keyword evidence="1" id="KW-0812">Transmembrane</keyword>
<feature type="transmembrane region" description="Helical" evidence="1">
    <location>
        <begin position="201"/>
        <end position="225"/>
    </location>
</feature>
<dbReference type="EMBL" id="JAVRIF010000010">
    <property type="protein sequence ID" value="MDT0604985.1"/>
    <property type="molecule type" value="Genomic_DNA"/>
</dbReference>